<protein>
    <recommendedName>
        <fullName evidence="4">Lipoprotein</fullName>
    </recommendedName>
</protein>
<feature type="signal peptide" evidence="1">
    <location>
        <begin position="1"/>
        <end position="24"/>
    </location>
</feature>
<keyword evidence="3" id="KW-1185">Reference proteome</keyword>
<evidence type="ECO:0000256" key="1">
    <source>
        <dbReference type="SAM" id="SignalP"/>
    </source>
</evidence>
<name>H8GNA4_METAL</name>
<dbReference type="EMBL" id="CM001475">
    <property type="protein sequence ID" value="EIC28333.1"/>
    <property type="molecule type" value="Genomic_DNA"/>
</dbReference>
<feature type="chain" id="PRO_5005683554" description="Lipoprotein" evidence="1">
    <location>
        <begin position="25"/>
        <end position="103"/>
    </location>
</feature>
<dbReference type="HOGENOM" id="CLU_2260444_0_0_6"/>
<sequence>MQNYLTVRAKLAISCFILALGGCASEPAPVPAPEPLISGEEMLRESQGIANLGDRWKKGKQLVDRGNAMIAEGQNKINEGRRIVEEGERIMRESEENYKSIKK</sequence>
<dbReference type="AlphaFoldDB" id="H8GNA4"/>
<keyword evidence="1" id="KW-0732">Signal</keyword>
<organism evidence="2 3">
    <name type="scientific">Methylomicrobium album BG8</name>
    <dbReference type="NCBI Taxonomy" id="686340"/>
    <lineage>
        <taxon>Bacteria</taxon>
        <taxon>Pseudomonadati</taxon>
        <taxon>Pseudomonadota</taxon>
        <taxon>Gammaproteobacteria</taxon>
        <taxon>Methylococcales</taxon>
        <taxon>Methylococcaceae</taxon>
        <taxon>Methylomicrobium</taxon>
    </lineage>
</organism>
<gene>
    <name evidence="2" type="ORF">Metal_0482</name>
</gene>
<evidence type="ECO:0008006" key="4">
    <source>
        <dbReference type="Google" id="ProtNLM"/>
    </source>
</evidence>
<dbReference type="Proteomes" id="UP000005090">
    <property type="component" value="Chromosome"/>
</dbReference>
<accession>H8GNA4</accession>
<dbReference type="eggNOG" id="ENOG5031N0F">
    <property type="taxonomic scope" value="Bacteria"/>
</dbReference>
<proteinExistence type="predicted"/>
<evidence type="ECO:0000313" key="3">
    <source>
        <dbReference type="Proteomes" id="UP000005090"/>
    </source>
</evidence>
<evidence type="ECO:0000313" key="2">
    <source>
        <dbReference type="EMBL" id="EIC28333.1"/>
    </source>
</evidence>
<reference evidence="2 3" key="1">
    <citation type="journal article" date="2013" name="Genome Announc.">
        <title>Genome Sequence of the Obligate Gammaproteobacterial Methanotroph Methylomicrobium album Strain BG8.</title>
        <authorList>
            <person name="Kits K.D."/>
            <person name="Kalyuzhnaya M.G."/>
            <person name="Klotz M.G."/>
            <person name="Jetten M.S."/>
            <person name="Op den Camp H.J."/>
            <person name="Vuilleumier S."/>
            <person name="Bringel F."/>
            <person name="Dispirito A.A."/>
            <person name="Murrell J.C."/>
            <person name="Bruce D."/>
            <person name="Cheng J.F."/>
            <person name="Copeland A."/>
            <person name="Goodwin L."/>
            <person name="Hauser L."/>
            <person name="Lajus A."/>
            <person name="Land M.L."/>
            <person name="Lapidus A."/>
            <person name="Lucas S."/>
            <person name="Medigue C."/>
            <person name="Pitluck S."/>
            <person name="Woyke T."/>
            <person name="Zeytun A."/>
            <person name="Stein L.Y."/>
        </authorList>
    </citation>
    <scope>NUCLEOTIDE SEQUENCE [LARGE SCALE GENOMIC DNA]</scope>
    <source>
        <strain evidence="2 3">BG8</strain>
    </source>
</reference>